<keyword evidence="3" id="KW-1185">Reference proteome</keyword>
<accession>A0ABD2QHT3</accession>
<sequence>MPLVFGKQSEAHKSEEPKATEIGGVFEQVSANAWYSASTAAVSDDQVGINSSSETLPSSSLSAGPQEEPEASFHALNEWNSSANTSMFEHLNGYSSSRSQYSNFLSSPPARISFPESEQHNVSSLDQQLANHHNQVDVWDQSHQLSAAMAMAYQHFYGSPNHPSKIHNRPHSMGGPFMPGSRSELDDSSFDYKNMQDINPYSTIG</sequence>
<name>A0ABD2QHT3_9PLAT</name>
<evidence type="ECO:0000313" key="2">
    <source>
        <dbReference type="EMBL" id="KAL3319099.1"/>
    </source>
</evidence>
<comment type="caution">
    <text evidence="2">The sequence shown here is derived from an EMBL/GenBank/DDBJ whole genome shotgun (WGS) entry which is preliminary data.</text>
</comment>
<protein>
    <submittedName>
        <fullName evidence="2">Uncharacterized protein</fullName>
    </submittedName>
</protein>
<dbReference type="AlphaFoldDB" id="A0ABD2QHT3"/>
<feature type="compositionally biased region" description="Low complexity" evidence="1">
    <location>
        <begin position="51"/>
        <end position="62"/>
    </location>
</feature>
<evidence type="ECO:0000256" key="1">
    <source>
        <dbReference type="SAM" id="MobiDB-lite"/>
    </source>
</evidence>
<organism evidence="2 3">
    <name type="scientific">Cichlidogyrus casuarinus</name>
    <dbReference type="NCBI Taxonomy" id="1844966"/>
    <lineage>
        <taxon>Eukaryota</taxon>
        <taxon>Metazoa</taxon>
        <taxon>Spiralia</taxon>
        <taxon>Lophotrochozoa</taxon>
        <taxon>Platyhelminthes</taxon>
        <taxon>Monogenea</taxon>
        <taxon>Monopisthocotylea</taxon>
        <taxon>Dactylogyridea</taxon>
        <taxon>Ancyrocephalidae</taxon>
        <taxon>Cichlidogyrus</taxon>
    </lineage>
</organism>
<dbReference type="Proteomes" id="UP001626550">
    <property type="component" value="Unassembled WGS sequence"/>
</dbReference>
<reference evidence="2 3" key="1">
    <citation type="submission" date="2024-11" db="EMBL/GenBank/DDBJ databases">
        <title>Adaptive evolution of stress response genes in parasites aligns with host niche diversity.</title>
        <authorList>
            <person name="Hahn C."/>
            <person name="Resl P."/>
        </authorList>
    </citation>
    <scope>NUCLEOTIDE SEQUENCE [LARGE SCALE GENOMIC DNA]</scope>
    <source>
        <strain evidence="2">EGGRZ-B1_66</strain>
        <tissue evidence="2">Body</tissue>
    </source>
</reference>
<proteinExistence type="predicted"/>
<feature type="compositionally biased region" description="Basic and acidic residues" evidence="1">
    <location>
        <begin position="9"/>
        <end position="19"/>
    </location>
</feature>
<feature type="region of interest" description="Disordered" evidence="1">
    <location>
        <begin position="45"/>
        <end position="71"/>
    </location>
</feature>
<gene>
    <name evidence="2" type="ORF">Ciccas_002248</name>
</gene>
<dbReference type="EMBL" id="JBJKFK010000171">
    <property type="protein sequence ID" value="KAL3319099.1"/>
    <property type="molecule type" value="Genomic_DNA"/>
</dbReference>
<evidence type="ECO:0000313" key="3">
    <source>
        <dbReference type="Proteomes" id="UP001626550"/>
    </source>
</evidence>
<feature type="region of interest" description="Disordered" evidence="1">
    <location>
        <begin position="1"/>
        <end position="22"/>
    </location>
</feature>